<keyword evidence="4" id="KW-1185">Reference proteome</keyword>
<dbReference type="STRING" id="47428.A0A284RF79"/>
<dbReference type="OrthoDB" id="276323at2759"/>
<sequence>MDDPHGFPYNRKRKADSDDQDPSSTDAVVDAMLVDQPPSGVSCNAPRQSWLRTGAIWDTGDTSPAKRPRHETAKMPPRAMPSRRLALARKFPVKMPPAKPPPIDRYGSDVEDLGIVCGADPGPSTGSLLHLRDTPVVAKCVSRLPQLADAVQPIHIEPNSAHIPPQLPLVNRQSLKELDLDVILRSPQLRHDLLFDSGLHFRPTGSRRKRELSEKYWNAVTQELESGCTCISFDVHGQPHLPVVCACQHSSPSDVPVSVLSPSLRVVTLRMPSRIRPLLSEFLEVLLLVLQPLSSISGMYVNPGSFKSQIQEHTAQASHIRSIFDPSLIEQELKHRVFDPSGLFRAIGSTLKAHCAPIRDQAVDGMVEAAEACKPGSQIGKADPIKAIRLCMDILELMKLDIANHQLQTLRPYLKRTSGHWELKAFKGLQLYSSLTVTREWIWRSHSSMLSRTAVLSHPSYSDGLKYPQLKRNQQIYIAALKGLTDLIFNPPTRVSPSSLPSPSSTPPTSPTAPLPGFPETCYLDNNRLVLLSADVADLTAMFMFLLLYRQLLCSVNGAVTPHQQTPKVDEVFLVKLKNEIRDIGSSRIGYCFLESSSDKEEKWLRVKQDVVLQIAMRAKESQNKTYLSPVFSPTLSSTISAPSSPMSPAPPPSPSPSPSPASSPSPSPSPRLPPTCSLIGPPPDERTLGVAQKWADLNIQPNSQLTILLRNRLRDVVFNTVVALCYPGRDSSTGQLSSVDFFSMISSTSRSTVSIGTATGMEPLAEEIRTLAEKISRLALIHLNAYLPLYEHPKFFIFDLGRFRDTSSSSS</sequence>
<accession>A0A284RF79</accession>
<dbReference type="Pfam" id="PF05794">
    <property type="entry name" value="Tcp11"/>
    <property type="match status" value="1"/>
</dbReference>
<dbReference type="Proteomes" id="UP000219338">
    <property type="component" value="Unassembled WGS sequence"/>
</dbReference>
<reference evidence="4" key="1">
    <citation type="journal article" date="2017" name="Nat. Ecol. Evol.">
        <title>Genome expansion and lineage-specific genetic innovations in the forest pathogenic fungi Armillaria.</title>
        <authorList>
            <person name="Sipos G."/>
            <person name="Prasanna A.N."/>
            <person name="Walter M.C."/>
            <person name="O'Connor E."/>
            <person name="Balint B."/>
            <person name="Krizsan K."/>
            <person name="Kiss B."/>
            <person name="Hess J."/>
            <person name="Varga T."/>
            <person name="Slot J."/>
            <person name="Riley R."/>
            <person name="Boka B."/>
            <person name="Rigling D."/>
            <person name="Barry K."/>
            <person name="Lee J."/>
            <person name="Mihaltcheva S."/>
            <person name="LaButti K."/>
            <person name="Lipzen A."/>
            <person name="Waldron R."/>
            <person name="Moloney N.M."/>
            <person name="Sperisen C."/>
            <person name="Kredics L."/>
            <person name="Vagvoelgyi C."/>
            <person name="Patrignani A."/>
            <person name="Fitzpatrick D."/>
            <person name="Nagy I."/>
            <person name="Doyle S."/>
            <person name="Anderson J.B."/>
            <person name="Grigoriev I.V."/>
            <person name="Gueldener U."/>
            <person name="Muensterkoetter M."/>
            <person name="Nagy L.G."/>
        </authorList>
    </citation>
    <scope>NUCLEOTIDE SEQUENCE [LARGE SCALE GENOMIC DNA]</scope>
    <source>
        <strain evidence="4">C18/9</strain>
    </source>
</reference>
<feature type="region of interest" description="Disordered" evidence="2">
    <location>
        <begin position="639"/>
        <end position="684"/>
    </location>
</feature>
<feature type="region of interest" description="Disordered" evidence="2">
    <location>
        <begin position="57"/>
        <end position="78"/>
    </location>
</feature>
<evidence type="ECO:0000313" key="3">
    <source>
        <dbReference type="EMBL" id="SJL07403.1"/>
    </source>
</evidence>
<evidence type="ECO:0000313" key="4">
    <source>
        <dbReference type="Proteomes" id="UP000219338"/>
    </source>
</evidence>
<proteinExistence type="inferred from homology"/>
<dbReference type="GO" id="GO:0010737">
    <property type="term" value="P:protein kinase A signaling"/>
    <property type="evidence" value="ECO:0007669"/>
    <property type="project" value="TreeGrafter"/>
</dbReference>
<dbReference type="PANTHER" id="PTHR12832">
    <property type="entry name" value="TESTIS-SPECIFIC PROTEIN PBS13 T-COMPLEX 11"/>
    <property type="match status" value="1"/>
</dbReference>
<dbReference type="PANTHER" id="PTHR12832:SF11">
    <property type="entry name" value="LD23868P"/>
    <property type="match status" value="1"/>
</dbReference>
<organism evidence="3 4">
    <name type="scientific">Armillaria ostoyae</name>
    <name type="common">Armillaria root rot fungus</name>
    <dbReference type="NCBI Taxonomy" id="47428"/>
    <lineage>
        <taxon>Eukaryota</taxon>
        <taxon>Fungi</taxon>
        <taxon>Dikarya</taxon>
        <taxon>Basidiomycota</taxon>
        <taxon>Agaricomycotina</taxon>
        <taxon>Agaricomycetes</taxon>
        <taxon>Agaricomycetidae</taxon>
        <taxon>Agaricales</taxon>
        <taxon>Marasmiineae</taxon>
        <taxon>Physalacriaceae</taxon>
        <taxon>Armillaria</taxon>
    </lineage>
</organism>
<dbReference type="AlphaFoldDB" id="A0A284RF79"/>
<dbReference type="InterPro" id="IPR008862">
    <property type="entry name" value="Tcp11"/>
</dbReference>
<dbReference type="OMA" id="FEIMELM"/>
<feature type="compositionally biased region" description="Pro residues" evidence="2">
    <location>
        <begin position="646"/>
        <end position="674"/>
    </location>
</feature>
<feature type="region of interest" description="Disordered" evidence="2">
    <location>
        <begin position="1"/>
        <end position="27"/>
    </location>
</feature>
<gene>
    <name evidence="3" type="ORF">ARMOST_10750</name>
</gene>
<evidence type="ECO:0008006" key="5">
    <source>
        <dbReference type="Google" id="ProtNLM"/>
    </source>
</evidence>
<evidence type="ECO:0000256" key="2">
    <source>
        <dbReference type="SAM" id="MobiDB-lite"/>
    </source>
</evidence>
<protein>
    <recommendedName>
        <fullName evidence="5">Tcp11-domain-containing protein</fullName>
    </recommendedName>
</protein>
<name>A0A284RF79_ARMOS</name>
<comment type="similarity">
    <text evidence="1">Belongs to the TCP11 family.</text>
</comment>
<evidence type="ECO:0000256" key="1">
    <source>
        <dbReference type="ARBA" id="ARBA00010954"/>
    </source>
</evidence>
<dbReference type="EMBL" id="FUEG01000008">
    <property type="protein sequence ID" value="SJL07403.1"/>
    <property type="molecule type" value="Genomic_DNA"/>
</dbReference>